<protein>
    <recommendedName>
        <fullName evidence="3">Integrase SAM-like N-terminal domain-containing protein</fullName>
    </recommendedName>
</protein>
<proteinExistence type="predicted"/>
<evidence type="ECO:0000313" key="2">
    <source>
        <dbReference type="Proteomes" id="UP001218364"/>
    </source>
</evidence>
<dbReference type="AlphaFoldDB" id="A0ABD4XFE4"/>
<name>A0ABD4XFE4_9RHOB</name>
<gene>
    <name evidence="1" type="ORF">PXK24_21020</name>
</gene>
<dbReference type="Proteomes" id="UP001218364">
    <property type="component" value="Unassembled WGS sequence"/>
</dbReference>
<comment type="caution">
    <text evidence="1">The sequence shown here is derived from an EMBL/GenBank/DDBJ whole genome shotgun (WGS) entry which is preliminary data.</text>
</comment>
<accession>A0ABD4XFE4</accession>
<dbReference type="EMBL" id="JARCJK010000023">
    <property type="protein sequence ID" value="MDE4168169.1"/>
    <property type="molecule type" value="Genomic_DNA"/>
</dbReference>
<reference evidence="1 2" key="1">
    <citation type="submission" date="2023-02" db="EMBL/GenBank/DDBJ databases">
        <title>Population genomics of bacteria associated with diatom.</title>
        <authorList>
            <person name="Xie J."/>
            <person name="Wang H."/>
        </authorList>
    </citation>
    <scope>NUCLEOTIDE SEQUENCE [LARGE SCALE GENOMIC DNA]</scope>
    <source>
        <strain evidence="1 2">PT47_8</strain>
    </source>
</reference>
<organism evidence="1 2">
    <name type="scientific">Phaeobacter gallaeciensis</name>
    <dbReference type="NCBI Taxonomy" id="60890"/>
    <lineage>
        <taxon>Bacteria</taxon>
        <taxon>Pseudomonadati</taxon>
        <taxon>Pseudomonadota</taxon>
        <taxon>Alphaproteobacteria</taxon>
        <taxon>Rhodobacterales</taxon>
        <taxon>Roseobacteraceae</taxon>
        <taxon>Phaeobacter</taxon>
    </lineage>
</organism>
<evidence type="ECO:0000313" key="1">
    <source>
        <dbReference type="EMBL" id="MDE4168169.1"/>
    </source>
</evidence>
<evidence type="ECO:0008006" key="3">
    <source>
        <dbReference type="Google" id="ProtNLM"/>
    </source>
</evidence>
<sequence>MDLSVGDTYRYMDRRVLMLMRSSLKSVAQRLRSLLRHLYKAGHIATDLSPHIIAPLLYAYERVPSILERGQIAAVPESPRADKTSAGLRDYAILQPMGCGLEKSAICGSRTWTGGVKPSVSVTAKREPARSCS</sequence>